<dbReference type="InterPro" id="IPR037066">
    <property type="entry name" value="Plug_dom_sf"/>
</dbReference>
<evidence type="ECO:0008006" key="15">
    <source>
        <dbReference type="Google" id="ProtNLM"/>
    </source>
</evidence>
<dbReference type="PANTHER" id="PTHR47234:SF2">
    <property type="entry name" value="TONB-DEPENDENT RECEPTOR"/>
    <property type="match status" value="1"/>
</dbReference>
<keyword evidence="10" id="KW-0732">Signal</keyword>
<gene>
    <name evidence="13" type="ORF">AC626_12775</name>
</gene>
<dbReference type="InterPro" id="IPR000531">
    <property type="entry name" value="Beta-barrel_TonB"/>
</dbReference>
<keyword evidence="4 8" id="KW-0812">Transmembrane</keyword>
<name>A0A0L0ERS9_9GAMM</name>
<evidence type="ECO:0000256" key="1">
    <source>
        <dbReference type="ARBA" id="ARBA00004571"/>
    </source>
</evidence>
<dbReference type="CDD" id="cd01347">
    <property type="entry name" value="ligand_gated_channel"/>
    <property type="match status" value="1"/>
</dbReference>
<keyword evidence="2 8" id="KW-0813">Transport</keyword>
<organism evidence="13 14">
    <name type="scientific">Pseudoalteromonas rubra</name>
    <dbReference type="NCBI Taxonomy" id="43658"/>
    <lineage>
        <taxon>Bacteria</taxon>
        <taxon>Pseudomonadati</taxon>
        <taxon>Pseudomonadota</taxon>
        <taxon>Gammaproteobacteria</taxon>
        <taxon>Alteromonadales</taxon>
        <taxon>Pseudoalteromonadaceae</taxon>
        <taxon>Pseudoalteromonas</taxon>
    </lineage>
</organism>
<protein>
    <recommendedName>
        <fullName evidence="15">TonB-dependent receptor</fullName>
    </recommendedName>
</protein>
<dbReference type="Pfam" id="PF00593">
    <property type="entry name" value="TonB_dep_Rec_b-barrel"/>
    <property type="match status" value="1"/>
</dbReference>
<evidence type="ECO:0000313" key="13">
    <source>
        <dbReference type="EMBL" id="KNC67121.1"/>
    </source>
</evidence>
<dbReference type="PATRIC" id="fig|43658.6.peg.5858"/>
<dbReference type="Gene3D" id="2.170.130.10">
    <property type="entry name" value="TonB-dependent receptor, plug domain"/>
    <property type="match status" value="1"/>
</dbReference>
<comment type="caution">
    <text evidence="13">The sequence shown here is derived from an EMBL/GenBank/DDBJ whole genome shotgun (WGS) entry which is preliminary data.</text>
</comment>
<evidence type="ECO:0000259" key="11">
    <source>
        <dbReference type="Pfam" id="PF00593"/>
    </source>
</evidence>
<accession>A0A0L0ERS9</accession>
<dbReference type="InterPro" id="IPR039426">
    <property type="entry name" value="TonB-dep_rcpt-like"/>
</dbReference>
<keyword evidence="5 9" id="KW-0798">TonB box</keyword>
<dbReference type="AlphaFoldDB" id="A0A0L0ERS9"/>
<sequence length="956" mass="104663">MLNSKISKAVRLALMYGAVSATAFAVNAEESEENIEKIEVTGSSIKGTDLAGALPVNIISAEDIKNTGVTNVGDLVAQIPSMQGFTTPVSSVGGGGTGQATASLRGIGEDYTLVLLNGRRLAPLDSGNAVDLNSIPLAAIERVEVLTDGASALYGSDAIAGVINFILKDQADETTVSARMDRPKDGAESYSLGITTGFGDFDRDGFSIVASLSHEKTETLRSKNRDFAKTGFLEFEVDGNSYFQLNGSGNAIPAIAHVFIGERDEEGRPLEGAYTKSFSPYYAQNGSCAPNTAVSPFANAGGEDCVFDFTSTLEIYPENERTALLLQGDFAITDDIQAFSTLSYTDFTLTSRIAPNPTGQLNLGAVNGDSANSVLYTKYVEQHLTEEEKANATEFRAAWRALPGGNRTNQYDNTAINVILGLEGTVLNDIDFNTAVVYSKNERKDNIKNGYYNRATFAPTIASGAIDVFATADEFAGDQASQDAIESVQWRGLWDTVETEMLSFDIRASQPLFELPAGEVYVGYGVDYRENSYALILTDAQKNREANAPANDTGYDLERSQYGVFTEFQVPILEDLSANLALRYDNIGKVKNSDPSDTQNYESNSDTTYKLSLRYNATDNLVLRASYGTGFKVASLRSYAQPLANNGVTGSAYTCPDLGDANREAFCPPGSIQYQAFLKGSPTLAPEESEQMSAGFVYSPTTDTTIQLDYWSIEIEGKVEAPDFDYMFDNVNLFNDSFQVHTSRADDTQRLLSVEREYMNLGKTETSGIDWKFSFNNELSFGQLKTTLQGTHIIDSQYTAPGVVPFEWESSLGKFGTDEEVVFRNVAQIQNTLTHGDFSHTLRFSYKSSYSDDRVEVVRGTIANPVMETVYNDEGVASQAFVTEHVQLKIPSYVKTDYKVDYFGFENTVITFGINNLFDKEPPFSLGDPEGHLVGYEGRYYDQLLRTYYLSVDYSF</sequence>
<evidence type="ECO:0000256" key="7">
    <source>
        <dbReference type="ARBA" id="ARBA00023237"/>
    </source>
</evidence>
<dbReference type="InterPro" id="IPR012910">
    <property type="entry name" value="Plug_dom"/>
</dbReference>
<dbReference type="PANTHER" id="PTHR47234">
    <property type="match status" value="1"/>
</dbReference>
<dbReference type="OrthoDB" id="176248at2"/>
<evidence type="ECO:0000256" key="5">
    <source>
        <dbReference type="ARBA" id="ARBA00023077"/>
    </source>
</evidence>
<feature type="domain" description="TonB-dependent receptor plug" evidence="12">
    <location>
        <begin position="55"/>
        <end position="162"/>
    </location>
</feature>
<dbReference type="Gene3D" id="2.40.170.20">
    <property type="entry name" value="TonB-dependent receptor, beta-barrel domain"/>
    <property type="match status" value="1"/>
</dbReference>
<comment type="similarity">
    <text evidence="8 9">Belongs to the TonB-dependent receptor family.</text>
</comment>
<evidence type="ECO:0000313" key="14">
    <source>
        <dbReference type="Proteomes" id="UP000036850"/>
    </source>
</evidence>
<reference evidence="14" key="1">
    <citation type="submission" date="2015-07" db="EMBL/GenBank/DDBJ databases">
        <title>Draft genome sequence of a Pseudoalteromonas rubra strain, OCN096, isolated from Kaneohe Bay, Oahu, Hawaii.</title>
        <authorList>
            <person name="Beurmann S."/>
            <person name="Ushijima B."/>
            <person name="Belcaid M."/>
            <person name="Callahan S.M."/>
            <person name="Aeby G.S."/>
        </authorList>
    </citation>
    <scope>NUCLEOTIDE SEQUENCE [LARGE SCALE GENOMIC DNA]</scope>
    <source>
        <strain evidence="14">OCN096</strain>
    </source>
</reference>
<evidence type="ECO:0000256" key="8">
    <source>
        <dbReference type="PROSITE-ProRule" id="PRU01360"/>
    </source>
</evidence>
<evidence type="ECO:0000256" key="6">
    <source>
        <dbReference type="ARBA" id="ARBA00023136"/>
    </source>
</evidence>
<feature type="chain" id="PRO_5005538014" description="TonB-dependent receptor" evidence="10">
    <location>
        <begin position="26"/>
        <end position="956"/>
    </location>
</feature>
<dbReference type="SUPFAM" id="SSF56935">
    <property type="entry name" value="Porins"/>
    <property type="match status" value="1"/>
</dbReference>
<keyword evidence="7 8" id="KW-0998">Cell outer membrane</keyword>
<dbReference type="Proteomes" id="UP000036850">
    <property type="component" value="Unassembled WGS sequence"/>
</dbReference>
<feature type="signal peptide" evidence="10">
    <location>
        <begin position="1"/>
        <end position="25"/>
    </location>
</feature>
<dbReference type="InterPro" id="IPR036942">
    <property type="entry name" value="Beta-barrel_TonB_sf"/>
</dbReference>
<dbReference type="GO" id="GO:0009279">
    <property type="term" value="C:cell outer membrane"/>
    <property type="evidence" value="ECO:0007669"/>
    <property type="project" value="UniProtKB-SubCell"/>
</dbReference>
<evidence type="ECO:0000256" key="10">
    <source>
        <dbReference type="SAM" id="SignalP"/>
    </source>
</evidence>
<evidence type="ECO:0000256" key="3">
    <source>
        <dbReference type="ARBA" id="ARBA00022452"/>
    </source>
</evidence>
<evidence type="ECO:0000259" key="12">
    <source>
        <dbReference type="Pfam" id="PF07715"/>
    </source>
</evidence>
<evidence type="ECO:0000256" key="9">
    <source>
        <dbReference type="RuleBase" id="RU003357"/>
    </source>
</evidence>
<dbReference type="EMBL" id="LFZX01000092">
    <property type="protein sequence ID" value="KNC67121.1"/>
    <property type="molecule type" value="Genomic_DNA"/>
</dbReference>
<feature type="domain" description="TonB-dependent receptor-like beta-barrel" evidence="11">
    <location>
        <begin position="371"/>
        <end position="917"/>
    </location>
</feature>
<dbReference type="Pfam" id="PF07715">
    <property type="entry name" value="Plug"/>
    <property type="match status" value="1"/>
</dbReference>
<dbReference type="PROSITE" id="PS52016">
    <property type="entry name" value="TONB_DEPENDENT_REC_3"/>
    <property type="match status" value="1"/>
</dbReference>
<evidence type="ECO:0000256" key="4">
    <source>
        <dbReference type="ARBA" id="ARBA00022692"/>
    </source>
</evidence>
<comment type="subcellular location">
    <subcellularLocation>
        <location evidence="1 8">Cell outer membrane</location>
        <topology evidence="1 8">Multi-pass membrane protein</topology>
    </subcellularLocation>
</comment>
<keyword evidence="3 8" id="KW-1134">Transmembrane beta strand</keyword>
<evidence type="ECO:0000256" key="2">
    <source>
        <dbReference type="ARBA" id="ARBA00022448"/>
    </source>
</evidence>
<keyword evidence="6 8" id="KW-0472">Membrane</keyword>
<proteinExistence type="inferred from homology"/>